<reference evidence="1" key="1">
    <citation type="submission" date="2018-11" db="EMBL/GenBank/DDBJ databases">
        <authorList>
            <consortium name="Pathogen Informatics"/>
        </authorList>
    </citation>
    <scope>NUCLEOTIDE SEQUENCE</scope>
</reference>
<comment type="caution">
    <text evidence="1">The sequence shown here is derived from an EMBL/GenBank/DDBJ whole genome shotgun (WGS) entry which is preliminary data.</text>
</comment>
<name>A0A3S5AQ68_9PLAT</name>
<keyword evidence="2" id="KW-1185">Reference proteome</keyword>
<accession>A0A3S5AQ68</accession>
<organism evidence="1 2">
    <name type="scientific">Protopolystoma xenopodis</name>
    <dbReference type="NCBI Taxonomy" id="117903"/>
    <lineage>
        <taxon>Eukaryota</taxon>
        <taxon>Metazoa</taxon>
        <taxon>Spiralia</taxon>
        <taxon>Lophotrochozoa</taxon>
        <taxon>Platyhelminthes</taxon>
        <taxon>Monogenea</taxon>
        <taxon>Polyopisthocotylea</taxon>
        <taxon>Polystomatidea</taxon>
        <taxon>Polystomatidae</taxon>
        <taxon>Protopolystoma</taxon>
    </lineage>
</organism>
<dbReference type="EMBL" id="CAAALY010274974">
    <property type="protein sequence ID" value="VEL42535.1"/>
    <property type="molecule type" value="Genomic_DNA"/>
</dbReference>
<sequence>MTCHALFANVPTHKRCGSTFKQAVVAAIRAIRCCPEALIHVVPCSELVFSAASCTVSLFICPPPASVPCSPDFNKTF</sequence>
<protein>
    <submittedName>
        <fullName evidence="1">Uncharacterized protein</fullName>
    </submittedName>
</protein>
<proteinExistence type="predicted"/>
<evidence type="ECO:0000313" key="1">
    <source>
        <dbReference type="EMBL" id="VEL42535.1"/>
    </source>
</evidence>
<gene>
    <name evidence="1" type="ORF">PXEA_LOCUS35975</name>
</gene>
<dbReference type="Proteomes" id="UP000784294">
    <property type="component" value="Unassembled WGS sequence"/>
</dbReference>
<dbReference type="AlphaFoldDB" id="A0A3S5AQ68"/>
<evidence type="ECO:0000313" key="2">
    <source>
        <dbReference type="Proteomes" id="UP000784294"/>
    </source>
</evidence>